<evidence type="ECO:0000313" key="1">
    <source>
        <dbReference type="Proteomes" id="UP000035680"/>
    </source>
</evidence>
<reference evidence="2" key="2">
    <citation type="submission" date="2015-08" db="UniProtKB">
        <authorList>
            <consortium name="WormBaseParasite"/>
        </authorList>
    </citation>
    <scope>IDENTIFICATION</scope>
</reference>
<dbReference type="PANTHER" id="PTHR37984">
    <property type="entry name" value="PROTEIN CBG26694"/>
    <property type="match status" value="1"/>
</dbReference>
<dbReference type="InterPro" id="IPR050951">
    <property type="entry name" value="Retrovirus_Pol_polyprotein"/>
</dbReference>
<dbReference type="AlphaFoldDB" id="A0A0K0FH43"/>
<sequence>MDVQQQLISILGKAKVVLDGQKVEMIVSNNNFGVVDVIVGTNILKNSKILKNILYQLLDNNKVNAITMSDKESESSIKKLLDNYNILPKDDIIKPSKVIPEIEITENDVKPVVMKNRPTPFTLFKTINSQVQEMIKSNIIETSSSAYNSVIVLIKKPDGSIRFCIDYRLVNQKIKNENRPLPHITSIFYHMYKKKYSLQLICIGDTIN</sequence>
<dbReference type="WBParaSite" id="SVE_0820300.1">
    <property type="protein sequence ID" value="SVE_0820300.1"/>
    <property type="gene ID" value="SVE_0820300"/>
</dbReference>
<keyword evidence="1" id="KW-1185">Reference proteome</keyword>
<protein>
    <submittedName>
        <fullName evidence="2">Reverse transcriptase domain-containing protein</fullName>
    </submittedName>
</protein>
<evidence type="ECO:0000313" key="2">
    <source>
        <dbReference type="WBParaSite" id="SVE_0820300.1"/>
    </source>
</evidence>
<organism evidence="1 2">
    <name type="scientific">Strongyloides venezuelensis</name>
    <name type="common">Threadworm</name>
    <dbReference type="NCBI Taxonomy" id="75913"/>
    <lineage>
        <taxon>Eukaryota</taxon>
        <taxon>Metazoa</taxon>
        <taxon>Ecdysozoa</taxon>
        <taxon>Nematoda</taxon>
        <taxon>Chromadorea</taxon>
        <taxon>Rhabditida</taxon>
        <taxon>Tylenchina</taxon>
        <taxon>Panagrolaimomorpha</taxon>
        <taxon>Strongyloidoidea</taxon>
        <taxon>Strongyloididae</taxon>
        <taxon>Strongyloides</taxon>
    </lineage>
</organism>
<dbReference type="SUPFAM" id="SSF56672">
    <property type="entry name" value="DNA/RNA polymerases"/>
    <property type="match status" value="1"/>
</dbReference>
<proteinExistence type="predicted"/>
<dbReference type="Proteomes" id="UP000035680">
    <property type="component" value="Unassembled WGS sequence"/>
</dbReference>
<name>A0A0K0FH43_STRVS</name>
<reference evidence="1" key="1">
    <citation type="submission" date="2014-07" db="EMBL/GenBank/DDBJ databases">
        <authorList>
            <person name="Martin A.A"/>
            <person name="De Silva N."/>
        </authorList>
    </citation>
    <scope>NUCLEOTIDE SEQUENCE</scope>
</reference>
<dbReference type="InterPro" id="IPR043502">
    <property type="entry name" value="DNA/RNA_pol_sf"/>
</dbReference>
<dbReference type="STRING" id="75913.A0A0K0FH43"/>
<accession>A0A0K0FH43</accession>
<dbReference type="Gene3D" id="3.10.10.10">
    <property type="entry name" value="HIV Type 1 Reverse Transcriptase, subunit A, domain 1"/>
    <property type="match status" value="1"/>
</dbReference>
<dbReference type="PANTHER" id="PTHR37984:SF9">
    <property type="entry name" value="INTEGRASE CATALYTIC DOMAIN-CONTAINING PROTEIN"/>
    <property type="match status" value="1"/>
</dbReference>